<protein>
    <submittedName>
        <fullName evidence="1">Uncharacterized protein</fullName>
    </submittedName>
</protein>
<name>A0A7Y6EV43_9BACL</name>
<gene>
    <name evidence="1" type="ORF">HP552_21445</name>
</gene>
<evidence type="ECO:0000313" key="2">
    <source>
        <dbReference type="Proteomes" id="UP000526125"/>
    </source>
</evidence>
<evidence type="ECO:0000313" key="1">
    <source>
        <dbReference type="EMBL" id="NUU77782.1"/>
    </source>
</evidence>
<comment type="caution">
    <text evidence="1">The sequence shown here is derived from an EMBL/GenBank/DDBJ whole genome shotgun (WGS) entry which is preliminary data.</text>
</comment>
<keyword evidence="2" id="KW-1185">Reference proteome</keyword>
<sequence length="171" mass="19325">MAEPYYAQELRHMLKDAKAKGFKINTSNYNLYKNTIRDRYGFNSFLDKNRYNYLYDMALGKSPYTKSAGNISWATEQLVSALIKGKEAKYVAALALGFAGGKVSGSKKSTKNTTTLWDIKTNAKATLTYNFHGDKVKAYQDSHGYWWAKDTTDQADLHSKCLRSQGKNFIG</sequence>
<dbReference type="RefSeq" id="WP_175397413.1">
    <property type="nucleotide sequence ID" value="NZ_JABMCB010000192.1"/>
</dbReference>
<dbReference type="Proteomes" id="UP000526125">
    <property type="component" value="Unassembled WGS sequence"/>
</dbReference>
<reference evidence="1 2" key="1">
    <citation type="submission" date="2020-05" db="EMBL/GenBank/DDBJ databases">
        <title>Genome Sequencing of Type Strains.</title>
        <authorList>
            <person name="Lemaire J.F."/>
            <person name="Inderbitzin P."/>
            <person name="Gregorio O.A."/>
            <person name="Collins S.B."/>
            <person name="Wespe N."/>
            <person name="Knight-Connoni V."/>
        </authorList>
    </citation>
    <scope>NUCLEOTIDE SEQUENCE [LARGE SCALE GENOMIC DNA]</scope>
    <source>
        <strain evidence="1 2">LMG 21957</strain>
    </source>
</reference>
<proteinExistence type="predicted"/>
<dbReference type="EMBL" id="JABMCB010000192">
    <property type="protein sequence ID" value="NUU77782.1"/>
    <property type="molecule type" value="Genomic_DNA"/>
</dbReference>
<accession>A0A7Y6EV43</accession>
<dbReference type="AlphaFoldDB" id="A0A7Y6EV43"/>
<organism evidence="1 2">
    <name type="scientific">Paenibacillus xylanilyticus</name>
    <dbReference type="NCBI Taxonomy" id="248903"/>
    <lineage>
        <taxon>Bacteria</taxon>
        <taxon>Bacillati</taxon>
        <taxon>Bacillota</taxon>
        <taxon>Bacilli</taxon>
        <taxon>Bacillales</taxon>
        <taxon>Paenibacillaceae</taxon>
        <taxon>Paenibacillus</taxon>
    </lineage>
</organism>